<protein>
    <recommendedName>
        <fullName evidence="2">Signal transduction histidine kinase internal region domain-containing protein</fullName>
    </recommendedName>
</protein>
<feature type="transmembrane region" description="Helical" evidence="1">
    <location>
        <begin position="5"/>
        <end position="23"/>
    </location>
</feature>
<sequence>MKKHLLIILIGAILGLSLGYYILISDQELAAIEIMSLILSALGGILIAYVSYFLSIQLDRLLPWKNQVGNRLFVGIIAHFVLISLLTFSAVKLYNSIIFNTEDVFNSYESSFIKLAILVFLICILFQVIYFALYSYYSYATLQIETVKQERKQIELQLNALKSQLSPHFLFNGLNTISSLVYKNEQKAKLFIRKLATMYDYTLKSYDTKLITLQEELAFVNSYIFLVETRFENKFHCTIMIPEELLETKIPPLTLQMLIENAVKHNVLSDENLLEVRITVDGKHIKVHNNITSVAKKVSSFKIGLKNINSRYLLLYGEGIITTNGNDFTVKIPIIV</sequence>
<evidence type="ECO:0000313" key="3">
    <source>
        <dbReference type="EMBL" id="OSY89414.1"/>
    </source>
</evidence>
<evidence type="ECO:0000313" key="4">
    <source>
        <dbReference type="Proteomes" id="UP000194221"/>
    </source>
</evidence>
<keyword evidence="1" id="KW-0472">Membrane</keyword>
<dbReference type="AlphaFoldDB" id="A0A1Y2PG09"/>
<evidence type="ECO:0000259" key="2">
    <source>
        <dbReference type="Pfam" id="PF06580"/>
    </source>
</evidence>
<gene>
    <name evidence="3" type="ORF">WH52_01915</name>
</gene>
<dbReference type="Proteomes" id="UP000194221">
    <property type="component" value="Unassembled WGS sequence"/>
</dbReference>
<name>A0A1Y2PG09_9FLAO</name>
<dbReference type="PANTHER" id="PTHR34220:SF7">
    <property type="entry name" value="SENSOR HISTIDINE KINASE YPDA"/>
    <property type="match status" value="1"/>
</dbReference>
<keyword evidence="4" id="KW-1185">Reference proteome</keyword>
<dbReference type="InParanoid" id="A0A1Y2PG09"/>
<dbReference type="InterPro" id="IPR050640">
    <property type="entry name" value="Bact_2-comp_sensor_kinase"/>
</dbReference>
<dbReference type="InterPro" id="IPR010559">
    <property type="entry name" value="Sig_transdc_His_kin_internal"/>
</dbReference>
<dbReference type="Pfam" id="PF06580">
    <property type="entry name" value="His_kinase"/>
    <property type="match status" value="1"/>
</dbReference>
<evidence type="ECO:0000256" key="1">
    <source>
        <dbReference type="SAM" id="Phobius"/>
    </source>
</evidence>
<keyword evidence="1" id="KW-0812">Transmembrane</keyword>
<dbReference type="PANTHER" id="PTHR34220">
    <property type="entry name" value="SENSOR HISTIDINE KINASE YPDA"/>
    <property type="match status" value="1"/>
</dbReference>
<comment type="caution">
    <text evidence="3">The sequence shown here is derived from an EMBL/GenBank/DDBJ whole genome shotgun (WGS) entry which is preliminary data.</text>
</comment>
<feature type="transmembrane region" description="Helical" evidence="1">
    <location>
        <begin position="72"/>
        <end position="91"/>
    </location>
</feature>
<accession>A0A1Y2PG09</accession>
<keyword evidence="1" id="KW-1133">Transmembrane helix</keyword>
<reference evidence="3 4" key="1">
    <citation type="submission" date="2015-03" db="EMBL/GenBank/DDBJ databases">
        <title>Genome sequence of Tenacibaculum sp. S2-2, isolated from intestinal microbiota of sea cucumber, Apostichopus japonicas.</title>
        <authorList>
            <person name="Shao Z."/>
            <person name="Wang L."/>
            <person name="Li X."/>
        </authorList>
    </citation>
    <scope>NUCLEOTIDE SEQUENCE [LARGE SCALE GENOMIC DNA]</scope>
    <source>
        <strain evidence="3 4">S2-2</strain>
    </source>
</reference>
<dbReference type="Gene3D" id="3.30.565.10">
    <property type="entry name" value="Histidine kinase-like ATPase, C-terminal domain"/>
    <property type="match status" value="1"/>
</dbReference>
<feature type="transmembrane region" description="Helical" evidence="1">
    <location>
        <begin position="29"/>
        <end position="52"/>
    </location>
</feature>
<feature type="domain" description="Signal transduction histidine kinase internal region" evidence="2">
    <location>
        <begin position="157"/>
        <end position="235"/>
    </location>
</feature>
<organism evidence="3 4">
    <name type="scientific">Tenacibaculum holothuriorum</name>
    <dbReference type="NCBI Taxonomy" id="1635173"/>
    <lineage>
        <taxon>Bacteria</taxon>
        <taxon>Pseudomonadati</taxon>
        <taxon>Bacteroidota</taxon>
        <taxon>Flavobacteriia</taxon>
        <taxon>Flavobacteriales</taxon>
        <taxon>Flavobacteriaceae</taxon>
        <taxon>Tenacibaculum</taxon>
    </lineage>
</organism>
<feature type="transmembrane region" description="Helical" evidence="1">
    <location>
        <begin position="111"/>
        <end position="133"/>
    </location>
</feature>
<dbReference type="EMBL" id="LAPZ01000001">
    <property type="protein sequence ID" value="OSY89414.1"/>
    <property type="molecule type" value="Genomic_DNA"/>
</dbReference>
<dbReference type="STRING" id="1635173.WH52_01915"/>
<dbReference type="GO" id="GO:0000155">
    <property type="term" value="F:phosphorelay sensor kinase activity"/>
    <property type="evidence" value="ECO:0007669"/>
    <property type="project" value="InterPro"/>
</dbReference>
<dbReference type="InterPro" id="IPR036890">
    <property type="entry name" value="HATPase_C_sf"/>
</dbReference>
<dbReference type="GO" id="GO:0016020">
    <property type="term" value="C:membrane"/>
    <property type="evidence" value="ECO:0007669"/>
    <property type="project" value="InterPro"/>
</dbReference>
<proteinExistence type="predicted"/>